<keyword evidence="2" id="KW-1185">Reference proteome</keyword>
<organism evidence="1 2">
    <name type="scientific">Trichinella spiralis</name>
    <name type="common">Trichina worm</name>
    <dbReference type="NCBI Taxonomy" id="6334"/>
    <lineage>
        <taxon>Eukaryota</taxon>
        <taxon>Metazoa</taxon>
        <taxon>Ecdysozoa</taxon>
        <taxon>Nematoda</taxon>
        <taxon>Enoplea</taxon>
        <taxon>Dorylaimia</taxon>
        <taxon>Trichinellida</taxon>
        <taxon>Trichinellidae</taxon>
        <taxon>Trichinella</taxon>
    </lineage>
</organism>
<sequence length="34" mass="3797">MAFPYRGVLPPPTKEFDTEETNVNWVGLNDSNAS</sequence>
<dbReference type="AlphaFoldDB" id="A0A0V0Z4S2"/>
<comment type="caution">
    <text evidence="1">The sequence shown here is derived from an EMBL/GenBank/DDBJ whole genome shotgun (WGS) entry which is preliminary data.</text>
</comment>
<dbReference type="InParanoid" id="A0A0V0Z4S2"/>
<gene>
    <name evidence="1" type="ORF">T01_13265</name>
</gene>
<evidence type="ECO:0000313" key="2">
    <source>
        <dbReference type="Proteomes" id="UP000054776"/>
    </source>
</evidence>
<proteinExistence type="predicted"/>
<dbReference type="EMBL" id="JYDH01002765">
    <property type="protein sequence ID" value="KRY07492.1"/>
    <property type="molecule type" value="Genomic_DNA"/>
</dbReference>
<protein>
    <submittedName>
        <fullName evidence="1">Uncharacterized protein</fullName>
    </submittedName>
</protein>
<dbReference type="Proteomes" id="UP000054776">
    <property type="component" value="Unassembled WGS sequence"/>
</dbReference>
<evidence type="ECO:0000313" key="1">
    <source>
        <dbReference type="EMBL" id="KRY07492.1"/>
    </source>
</evidence>
<name>A0A0V0Z4S2_TRISP</name>
<reference evidence="1 2" key="1">
    <citation type="submission" date="2015-01" db="EMBL/GenBank/DDBJ databases">
        <title>Evolution of Trichinella species and genotypes.</title>
        <authorList>
            <person name="Korhonen P.K."/>
            <person name="Edoardo P."/>
            <person name="Giuseppe L.R."/>
            <person name="Gasser R.B."/>
        </authorList>
    </citation>
    <scope>NUCLEOTIDE SEQUENCE [LARGE SCALE GENOMIC DNA]</scope>
    <source>
        <strain evidence="1">ISS3</strain>
    </source>
</reference>
<accession>A0A0V0Z4S2</accession>